<dbReference type="AlphaFoldDB" id="A0AAV4LFL2"/>
<evidence type="ECO:0000313" key="1">
    <source>
        <dbReference type="EMBL" id="GIM46615.1"/>
    </source>
</evidence>
<reference evidence="1" key="1">
    <citation type="journal article" date="2023" name="Int. J. Syst. Evol. Microbiol.">
        <title>Collibacillus ludicampi gen. nov., sp. nov., a new soil bacterium of the family Alicyclobacillaceae.</title>
        <authorList>
            <person name="Jojima T."/>
            <person name="Ioku Y."/>
            <person name="Fukuta Y."/>
            <person name="Shirasaka N."/>
            <person name="Matsumura Y."/>
            <person name="Mori M."/>
        </authorList>
    </citation>
    <scope>NUCLEOTIDE SEQUENCE</scope>
    <source>
        <strain evidence="1">TP075</strain>
    </source>
</reference>
<evidence type="ECO:0000313" key="2">
    <source>
        <dbReference type="Proteomes" id="UP001057291"/>
    </source>
</evidence>
<sequence length="79" mass="9321">MQQVGGMPTSIDPDKLWFVENKKRALFTLKFTHFFVRLPLSRCIKITFDESWDSSFQLTKSNILLNKAEDLLVAMRIQW</sequence>
<keyword evidence="2" id="KW-1185">Reference proteome</keyword>
<comment type="caution">
    <text evidence="1">The sequence shown here is derived from an EMBL/GenBank/DDBJ whole genome shotgun (WGS) entry which is preliminary data.</text>
</comment>
<proteinExistence type="predicted"/>
<accession>A0AAV4LFL2</accession>
<gene>
    <name evidence="1" type="ORF">DNHGIG_21640</name>
</gene>
<dbReference type="EMBL" id="BOQE01000001">
    <property type="protein sequence ID" value="GIM46615.1"/>
    <property type="molecule type" value="Genomic_DNA"/>
</dbReference>
<name>A0AAV4LFL2_9BACL</name>
<protein>
    <submittedName>
        <fullName evidence="1">Uncharacterized protein</fullName>
    </submittedName>
</protein>
<organism evidence="1 2">
    <name type="scientific">Collibacillus ludicampi</name>
    <dbReference type="NCBI Taxonomy" id="2771369"/>
    <lineage>
        <taxon>Bacteria</taxon>
        <taxon>Bacillati</taxon>
        <taxon>Bacillota</taxon>
        <taxon>Bacilli</taxon>
        <taxon>Bacillales</taxon>
        <taxon>Alicyclobacillaceae</taxon>
        <taxon>Collibacillus</taxon>
    </lineage>
</organism>
<dbReference type="Proteomes" id="UP001057291">
    <property type="component" value="Unassembled WGS sequence"/>
</dbReference>